<reference evidence="1 2" key="1">
    <citation type="submission" date="2015-08" db="EMBL/GenBank/DDBJ databases">
        <title>Whole genome sequence of Flavobacterium akiainvivens IK-1T, from decaying Wikstroemia oahuensis, an endemic Hawaiian shrub.</title>
        <authorList>
            <person name="Wan X."/>
            <person name="Hou S."/>
            <person name="Saito J."/>
            <person name="Donachie S."/>
        </authorList>
    </citation>
    <scope>NUCLEOTIDE SEQUENCE [LARGE SCALE GENOMIC DNA]</scope>
    <source>
        <strain evidence="1 2">IK-1</strain>
    </source>
</reference>
<evidence type="ECO:0000313" key="2">
    <source>
        <dbReference type="Proteomes" id="UP000037755"/>
    </source>
</evidence>
<gene>
    <name evidence="1" type="ORF">AM493_05205</name>
</gene>
<sequence length="489" mass="55449">MHCISQTRHAPKLPVVDYVTVNLNQPAQAKSLSGFLGGLQNPKYPNREDVRKLQPKLMRTSFTERYDESYKLAGRVHLIVSDLWKQKDNDNSGQIDMYNPRPYLDPTYTDYLAKMFDWGYNNGNIRPGIVWECWNEPENEYSKWQLSDFFETYKVTYQALLDSKIGSTAQIAGPSFAWFSEEKMTAFFDYCLENNLEVNVITWHEIWYPAESKPLSKLQDHVAFVREHFMENPKYASLNMQSIEINEIIWPADKNRPSEIAGYLQNLEDAGVDYACKTCFYHTTNTDEQGNMADGIGVPPCELGSCDDASFNDLFTIGYDSEHYVNLSNECNPLPGNENKPKSAWWVYRLYADGVPFRVKSSNTEPASHVIASSKIQPYPDTVATNTAQVLVGYSNQWPLDYAPVTGTYSVRINNLATLNPQATEFTVKICEIPFNGANSYNKAEDNTPLLQPVLVSTAYYLADSKNGITVNFTATTDALYQITISAVE</sequence>
<comment type="caution">
    <text evidence="1">The sequence shown here is derived from an EMBL/GenBank/DDBJ whole genome shotgun (WGS) entry which is preliminary data.</text>
</comment>
<dbReference type="Gene3D" id="3.20.20.80">
    <property type="entry name" value="Glycosidases"/>
    <property type="match status" value="1"/>
</dbReference>
<dbReference type="AlphaFoldDB" id="A0A0M8M9R0"/>
<name>A0A0M8M9R0_9FLAO</name>
<dbReference type="InterPro" id="IPR017853">
    <property type="entry name" value="GH"/>
</dbReference>
<keyword evidence="2" id="KW-1185">Reference proteome</keyword>
<dbReference type="Proteomes" id="UP000037755">
    <property type="component" value="Unassembled WGS sequence"/>
</dbReference>
<dbReference type="STRING" id="1202724.AM493_05205"/>
<evidence type="ECO:0000313" key="1">
    <source>
        <dbReference type="EMBL" id="KOS05495.1"/>
    </source>
</evidence>
<dbReference type="EMBL" id="LIYD01000005">
    <property type="protein sequence ID" value="KOS05495.1"/>
    <property type="molecule type" value="Genomic_DNA"/>
</dbReference>
<organism evidence="1 2">
    <name type="scientific">Flavobacterium akiainvivens</name>
    <dbReference type="NCBI Taxonomy" id="1202724"/>
    <lineage>
        <taxon>Bacteria</taxon>
        <taxon>Pseudomonadati</taxon>
        <taxon>Bacteroidota</taxon>
        <taxon>Flavobacteriia</taxon>
        <taxon>Flavobacteriales</taxon>
        <taxon>Flavobacteriaceae</taxon>
        <taxon>Flavobacterium</taxon>
    </lineage>
</organism>
<evidence type="ECO:0008006" key="3">
    <source>
        <dbReference type="Google" id="ProtNLM"/>
    </source>
</evidence>
<protein>
    <recommendedName>
        <fullName evidence="3">Beta-xylosidase</fullName>
    </recommendedName>
</protein>
<dbReference type="PATRIC" id="fig|1202724.3.peg.1077"/>
<dbReference type="SUPFAM" id="SSF51445">
    <property type="entry name" value="(Trans)glycosidases"/>
    <property type="match status" value="1"/>
</dbReference>
<accession>A0A0M8M9R0</accession>
<proteinExistence type="predicted"/>